<accession>A0A2T2WFM7</accession>
<reference evidence="1 2" key="1">
    <citation type="journal article" date="2014" name="BMC Genomics">
        <title>Comparison of environmental and isolate Sulfobacillus genomes reveals diverse carbon, sulfur, nitrogen, and hydrogen metabolisms.</title>
        <authorList>
            <person name="Justice N.B."/>
            <person name="Norman A."/>
            <person name="Brown C.T."/>
            <person name="Singh A."/>
            <person name="Thomas B.C."/>
            <person name="Banfield J.F."/>
        </authorList>
    </citation>
    <scope>NUCLEOTIDE SEQUENCE [LARGE SCALE GENOMIC DNA]</scope>
    <source>
        <strain evidence="1">AMDSBA3</strain>
    </source>
</reference>
<dbReference type="Proteomes" id="UP000241848">
    <property type="component" value="Unassembled WGS sequence"/>
</dbReference>
<evidence type="ECO:0000313" key="1">
    <source>
        <dbReference type="EMBL" id="PSR21051.1"/>
    </source>
</evidence>
<dbReference type="EMBL" id="PXYV01000044">
    <property type="protein sequence ID" value="PSR21051.1"/>
    <property type="molecule type" value="Genomic_DNA"/>
</dbReference>
<name>A0A2T2WFM7_9FIRM</name>
<sequence>MTATRDTRWRCLSPICLTADQADAATVGGSSNGIGSIEIFLHWALDVVYDEDYFPVPTENSLRVMATFA</sequence>
<organism evidence="1 2">
    <name type="scientific">Sulfobacillus acidophilus</name>
    <dbReference type="NCBI Taxonomy" id="53633"/>
    <lineage>
        <taxon>Bacteria</taxon>
        <taxon>Bacillati</taxon>
        <taxon>Bacillota</taxon>
        <taxon>Clostridia</taxon>
        <taxon>Eubacteriales</taxon>
        <taxon>Clostridiales Family XVII. Incertae Sedis</taxon>
        <taxon>Sulfobacillus</taxon>
    </lineage>
</organism>
<proteinExistence type="predicted"/>
<evidence type="ECO:0000313" key="2">
    <source>
        <dbReference type="Proteomes" id="UP000241848"/>
    </source>
</evidence>
<dbReference type="AlphaFoldDB" id="A0A2T2WFM7"/>
<comment type="caution">
    <text evidence="1">The sequence shown here is derived from an EMBL/GenBank/DDBJ whole genome shotgun (WGS) entry which is preliminary data.</text>
</comment>
<protein>
    <submittedName>
        <fullName evidence="1">Uncharacterized protein</fullName>
    </submittedName>
</protein>
<gene>
    <name evidence="1" type="ORF">C7B45_12505</name>
</gene>